<evidence type="ECO:0000313" key="3">
    <source>
        <dbReference type="Proteomes" id="UP001419910"/>
    </source>
</evidence>
<comment type="caution">
    <text evidence="2">The sequence shown here is derived from an EMBL/GenBank/DDBJ whole genome shotgun (WGS) entry which is preliminary data.</text>
</comment>
<dbReference type="RefSeq" id="WP_343889050.1">
    <property type="nucleotide sequence ID" value="NZ_BAAAEH010000016.1"/>
</dbReference>
<sequence length="195" mass="20485">MANELVKDEIDAQSGRFEFLKQALTLGLAGLAGTAAFFTDTSKIPVDTWSIWTIIVMGIALLTTVAMSLMGISVYANLLKAISTGDAPDDFRGSLISHARSVFLAISATALAFVIYAGAQLANHKAPASMTSAEAIGVARRAIVAGGCETTFETLTYRSNSISAAFDSHSCHRHYVVALDRKGGEIASISSVPTP</sequence>
<keyword evidence="3" id="KW-1185">Reference proteome</keyword>
<evidence type="ECO:0000256" key="1">
    <source>
        <dbReference type="SAM" id="Phobius"/>
    </source>
</evidence>
<feature type="transmembrane region" description="Helical" evidence="1">
    <location>
        <begin position="51"/>
        <end position="78"/>
    </location>
</feature>
<reference evidence="2 3" key="1">
    <citation type="submission" date="2024-05" db="EMBL/GenBank/DDBJ databases">
        <authorList>
            <person name="Liu Q."/>
            <person name="Xin Y.-H."/>
        </authorList>
    </citation>
    <scope>NUCLEOTIDE SEQUENCE [LARGE SCALE GENOMIC DNA]</scope>
    <source>
        <strain evidence="2 3">CGMCC 1.10181</strain>
    </source>
</reference>
<keyword evidence="1" id="KW-0812">Transmembrane</keyword>
<proteinExistence type="predicted"/>
<keyword evidence="1" id="KW-1133">Transmembrane helix</keyword>
<evidence type="ECO:0000313" key="2">
    <source>
        <dbReference type="EMBL" id="MEN2790272.1"/>
    </source>
</evidence>
<dbReference type="EMBL" id="JBDIME010000008">
    <property type="protein sequence ID" value="MEN2790272.1"/>
    <property type="molecule type" value="Genomic_DNA"/>
</dbReference>
<evidence type="ECO:0008006" key="4">
    <source>
        <dbReference type="Google" id="ProtNLM"/>
    </source>
</evidence>
<protein>
    <recommendedName>
        <fullName evidence="4">PepSY domain-containing protein</fullName>
    </recommendedName>
</protein>
<accession>A0ABU9Y3D0</accession>
<gene>
    <name evidence="2" type="ORF">ABC974_11595</name>
</gene>
<feature type="transmembrane region" description="Helical" evidence="1">
    <location>
        <begin position="20"/>
        <end position="39"/>
    </location>
</feature>
<name>A0ABU9Y3D0_9SPHN</name>
<dbReference type="Proteomes" id="UP001419910">
    <property type="component" value="Unassembled WGS sequence"/>
</dbReference>
<organism evidence="2 3">
    <name type="scientific">Sphingomonas oligophenolica</name>
    <dbReference type="NCBI Taxonomy" id="301154"/>
    <lineage>
        <taxon>Bacteria</taxon>
        <taxon>Pseudomonadati</taxon>
        <taxon>Pseudomonadota</taxon>
        <taxon>Alphaproteobacteria</taxon>
        <taxon>Sphingomonadales</taxon>
        <taxon>Sphingomonadaceae</taxon>
        <taxon>Sphingomonas</taxon>
    </lineage>
</organism>
<feature type="transmembrane region" description="Helical" evidence="1">
    <location>
        <begin position="98"/>
        <end position="119"/>
    </location>
</feature>
<keyword evidence="1" id="KW-0472">Membrane</keyword>